<feature type="transmembrane region" description="Helical" evidence="1">
    <location>
        <begin position="12"/>
        <end position="31"/>
    </location>
</feature>
<feature type="transmembrane region" description="Helical" evidence="1">
    <location>
        <begin position="453"/>
        <end position="472"/>
    </location>
</feature>
<feature type="transmembrane region" description="Helical" evidence="1">
    <location>
        <begin position="381"/>
        <end position="401"/>
    </location>
</feature>
<dbReference type="AlphaFoldDB" id="A0A1G1VBY7"/>
<gene>
    <name evidence="2" type="ORF">A3A58_00145</name>
</gene>
<comment type="caution">
    <text evidence="2">The sequence shown here is derived from an EMBL/GenBank/DDBJ whole genome shotgun (WGS) entry which is preliminary data.</text>
</comment>
<feature type="transmembrane region" description="Helical" evidence="1">
    <location>
        <begin position="322"/>
        <end position="341"/>
    </location>
</feature>
<feature type="transmembrane region" description="Helical" evidence="1">
    <location>
        <begin position="175"/>
        <end position="192"/>
    </location>
</feature>
<feature type="transmembrane region" description="Helical" evidence="1">
    <location>
        <begin position="245"/>
        <end position="267"/>
    </location>
</feature>
<evidence type="ECO:0000313" key="2">
    <source>
        <dbReference type="EMBL" id="OGY12772.1"/>
    </source>
</evidence>
<reference evidence="2 3" key="1">
    <citation type="journal article" date="2016" name="Nat. Commun.">
        <title>Thousands of microbial genomes shed light on interconnected biogeochemical processes in an aquifer system.</title>
        <authorList>
            <person name="Anantharaman K."/>
            <person name="Brown C.T."/>
            <person name="Hug L.A."/>
            <person name="Sharon I."/>
            <person name="Castelle C.J."/>
            <person name="Probst A.J."/>
            <person name="Thomas B.C."/>
            <person name="Singh A."/>
            <person name="Wilkins M.J."/>
            <person name="Karaoz U."/>
            <person name="Brodie E.L."/>
            <person name="Williams K.H."/>
            <person name="Hubbard S.S."/>
            <person name="Banfield J.F."/>
        </authorList>
    </citation>
    <scope>NUCLEOTIDE SEQUENCE [LARGE SCALE GENOMIC DNA]</scope>
</reference>
<dbReference type="Pfam" id="PF09586">
    <property type="entry name" value="YfhO"/>
    <property type="match status" value="1"/>
</dbReference>
<dbReference type="Proteomes" id="UP000177685">
    <property type="component" value="Unassembled WGS sequence"/>
</dbReference>
<accession>A0A1G1VBY7</accession>
<name>A0A1G1VBY7_9BACT</name>
<feature type="transmembrane region" description="Helical" evidence="1">
    <location>
        <begin position="348"/>
        <end position="369"/>
    </location>
</feature>
<dbReference type="EMBL" id="MHCD01000048">
    <property type="protein sequence ID" value="OGY12772.1"/>
    <property type="molecule type" value="Genomic_DNA"/>
</dbReference>
<feature type="transmembrane region" description="Helical" evidence="1">
    <location>
        <begin position="756"/>
        <end position="777"/>
    </location>
</feature>
<protein>
    <recommendedName>
        <fullName evidence="4">Membrane protein 6-pyruvoyl-tetrahydropterin synthase-related domain-containing protein</fullName>
    </recommendedName>
</protein>
<feature type="transmembrane region" description="Helical" evidence="1">
    <location>
        <begin position="413"/>
        <end position="433"/>
    </location>
</feature>
<keyword evidence="1" id="KW-1133">Transmembrane helix</keyword>
<proteinExistence type="predicted"/>
<dbReference type="InterPro" id="IPR018580">
    <property type="entry name" value="Uncharacterised_YfhO"/>
</dbReference>
<sequence>MKKTFLGILSNFWPHLLIILVTCLFFYQVFLGKIPISGDVMVGGYLPWLDYKWGYSTGVPVKNPITSDTISLIFPLRELAVSYIKTGVWPLWNPYLLAGVPLLADFQSAPFSPTNIVYFFTSMINGWTLQVIAQHILAAYFTYLLARYWKISRLGSVVAGLAYAFSGYNILMSSWNVHVLVGAFIPLILLLADKWFKEGKMLSLVFLSLSVALDYFSGYPQLVFYMLLSLFLLCIWHLRITREYFVKVILLGLFVVLGFLLTAIQLFPAVELILSSQRGVESIPAKWIYLVWQELITFFAPDYYGNHATANYWGYKNYMSNLGFMSVAGFVLATISLNLWQKVREIKFLVLLVVFSLLLAFPTPLAIFVSETGLLGSKAMVSYRVLIIYALAVSLAIGYGLDYWLKNGKRVNLVKPIILPGAVLLGFGIYTALSYFGGASEEIWKHKVSLRNLILPSLSLLAAFVSFVCAKYFKSLSKISVFVVILAMFVELFYFGWKFTPFTRSDLVYPETPITNYLENFQEPSRVNGFDGIMPVNMGMPYRIEFSGGYEPIYPLNTAKYIAVLNSNNIGVTPQDRFGIIDRMSSPLSDLLNTEYFLVKTDSLNFLLKEQKGNEYLEHVFTDKSVSILKNKNALPRAAMFFDWQTLPKEEHLGLLIDPKFSYKEKLLIEEEIKFTKQPKSDWKVEFTKYASLETILKVTTKTDGLLFVSDTMFPGWKAFRGNEEIKIYLADHMFRAVEVPKGEWEIRFVYKPESFFLGIKVTLASLFILVILALYFKKGKPKL</sequence>
<evidence type="ECO:0000313" key="3">
    <source>
        <dbReference type="Proteomes" id="UP000177685"/>
    </source>
</evidence>
<dbReference type="PANTHER" id="PTHR38454:SF1">
    <property type="entry name" value="INTEGRAL MEMBRANE PROTEIN"/>
    <property type="match status" value="1"/>
</dbReference>
<evidence type="ECO:0008006" key="4">
    <source>
        <dbReference type="Google" id="ProtNLM"/>
    </source>
</evidence>
<evidence type="ECO:0000256" key="1">
    <source>
        <dbReference type="SAM" id="Phobius"/>
    </source>
</evidence>
<feature type="transmembrane region" description="Helical" evidence="1">
    <location>
        <begin position="222"/>
        <end position="238"/>
    </location>
</feature>
<keyword evidence="1" id="KW-0472">Membrane</keyword>
<keyword evidence="1" id="KW-0812">Transmembrane</keyword>
<dbReference type="PANTHER" id="PTHR38454">
    <property type="entry name" value="INTEGRAL MEMBRANE PROTEIN-RELATED"/>
    <property type="match status" value="1"/>
</dbReference>
<organism evidence="2 3">
    <name type="scientific">Candidatus Blackburnbacteria bacterium RIFCSPLOWO2_01_FULL_41_27</name>
    <dbReference type="NCBI Taxonomy" id="1797520"/>
    <lineage>
        <taxon>Bacteria</taxon>
        <taxon>Candidatus Blackburniibacteriota</taxon>
    </lineage>
</organism>
<feature type="transmembrane region" description="Helical" evidence="1">
    <location>
        <begin position="116"/>
        <end position="144"/>
    </location>
</feature>
<feature type="transmembrane region" description="Helical" evidence="1">
    <location>
        <begin position="479"/>
        <end position="497"/>
    </location>
</feature>